<evidence type="ECO:0000256" key="8">
    <source>
        <dbReference type="RuleBase" id="RU003805"/>
    </source>
</evidence>
<keyword evidence="3 8" id="KW-0240">DNA-directed RNA polymerase</keyword>
<dbReference type="PANTHER" id="PTHR10102">
    <property type="entry name" value="DNA-DIRECTED RNA POLYMERASE, MITOCHONDRIAL"/>
    <property type="match status" value="1"/>
</dbReference>
<name>A0A2U1J5J6_SMIAN</name>
<dbReference type="Gene3D" id="1.10.150.20">
    <property type="entry name" value="5' to 3' exonuclease, C-terminal subdomain"/>
    <property type="match status" value="1"/>
</dbReference>
<proteinExistence type="inferred from homology"/>
<evidence type="ECO:0000313" key="10">
    <source>
        <dbReference type="EMBL" id="PWA00308.1"/>
    </source>
</evidence>
<keyword evidence="6 8" id="KW-0804">Transcription</keyword>
<dbReference type="EC" id="2.7.7.6" evidence="2 8"/>
<protein>
    <recommendedName>
        <fullName evidence="2 8">DNA-directed RNA polymerase</fullName>
        <ecNumber evidence="2 8">2.7.7.6</ecNumber>
    </recommendedName>
</protein>
<evidence type="ECO:0000313" key="11">
    <source>
        <dbReference type="Proteomes" id="UP000245591"/>
    </source>
</evidence>
<gene>
    <name evidence="10" type="ORF">BB558_003653</name>
</gene>
<evidence type="ECO:0000256" key="1">
    <source>
        <dbReference type="ARBA" id="ARBA00009493"/>
    </source>
</evidence>
<dbReference type="GO" id="GO:0003677">
    <property type="term" value="F:DNA binding"/>
    <property type="evidence" value="ECO:0007669"/>
    <property type="project" value="InterPro"/>
</dbReference>
<comment type="function">
    <text evidence="8">DNA-dependent RNA polymerase catalyzes the transcription of DNA into RNA using the four ribonucleoside triphosphates as substrates.</text>
</comment>
<dbReference type="PANTHER" id="PTHR10102:SF0">
    <property type="entry name" value="DNA-DIRECTED RNA POLYMERASE, MITOCHONDRIAL"/>
    <property type="match status" value="1"/>
</dbReference>
<dbReference type="PROSITE" id="PS00900">
    <property type="entry name" value="RNA_POL_PHAGE_1"/>
    <property type="match status" value="1"/>
</dbReference>
<evidence type="ECO:0000256" key="4">
    <source>
        <dbReference type="ARBA" id="ARBA00022679"/>
    </source>
</evidence>
<keyword evidence="5 8" id="KW-0548">Nucleotidyltransferase</keyword>
<evidence type="ECO:0000256" key="6">
    <source>
        <dbReference type="ARBA" id="ARBA00023163"/>
    </source>
</evidence>
<reference evidence="10 11" key="1">
    <citation type="journal article" date="2018" name="MBio">
        <title>Comparative Genomics Reveals the Core Gene Toolbox for the Fungus-Insect Symbiosis.</title>
        <authorList>
            <person name="Wang Y."/>
            <person name="Stata M."/>
            <person name="Wang W."/>
            <person name="Stajich J.E."/>
            <person name="White M.M."/>
            <person name="Moncalvo J.M."/>
        </authorList>
    </citation>
    <scope>NUCLEOTIDE SEQUENCE [LARGE SCALE GENOMIC DNA]</scope>
    <source>
        <strain evidence="10 11">AUS-126-30</strain>
    </source>
</reference>
<dbReference type="GO" id="GO:0034245">
    <property type="term" value="C:mitochondrial DNA-directed RNA polymerase complex"/>
    <property type="evidence" value="ECO:0007669"/>
    <property type="project" value="TreeGrafter"/>
</dbReference>
<dbReference type="EMBL" id="MBFU01000343">
    <property type="protein sequence ID" value="PWA00308.1"/>
    <property type="molecule type" value="Genomic_DNA"/>
</dbReference>
<comment type="caution">
    <text evidence="10">The sequence shown here is derived from an EMBL/GenBank/DDBJ whole genome shotgun (WGS) entry which is preliminary data.</text>
</comment>
<dbReference type="PROSITE" id="PS00489">
    <property type="entry name" value="RNA_POL_PHAGE_2"/>
    <property type="match status" value="1"/>
</dbReference>
<evidence type="ECO:0000259" key="9">
    <source>
        <dbReference type="Pfam" id="PF00940"/>
    </source>
</evidence>
<comment type="similarity">
    <text evidence="1 8">Belongs to the phage and mitochondrial RNA polymerase family.</text>
</comment>
<dbReference type="GO" id="GO:0003899">
    <property type="term" value="F:DNA-directed RNA polymerase activity"/>
    <property type="evidence" value="ECO:0007669"/>
    <property type="project" value="UniProtKB-EC"/>
</dbReference>
<dbReference type="InterPro" id="IPR002092">
    <property type="entry name" value="DNA-dir_Rpol_phage-type"/>
</dbReference>
<accession>A0A2U1J5J6</accession>
<dbReference type="InterPro" id="IPR046950">
    <property type="entry name" value="DNA-dir_Rpol_C_phage-type"/>
</dbReference>
<evidence type="ECO:0000256" key="7">
    <source>
        <dbReference type="ARBA" id="ARBA00048552"/>
    </source>
</evidence>
<keyword evidence="4 8" id="KW-0808">Transferase</keyword>
<feature type="domain" description="DNA-directed RNA polymerase C-terminal" evidence="9">
    <location>
        <begin position="10"/>
        <end position="177"/>
    </location>
</feature>
<dbReference type="SUPFAM" id="SSF56672">
    <property type="entry name" value="DNA/RNA polymerases"/>
    <property type="match status" value="1"/>
</dbReference>
<dbReference type="InterPro" id="IPR043502">
    <property type="entry name" value="DNA/RNA_pol_sf"/>
</dbReference>
<dbReference type="AlphaFoldDB" id="A0A2U1J5J6"/>
<dbReference type="Proteomes" id="UP000245591">
    <property type="component" value="Unassembled WGS sequence"/>
</dbReference>
<sequence length="183" mass="21078">MKKLSVFPATSNLPIQLDATCNGIQHLASLIGDLKLAKLVNLMNSKPCEKPVDLYSYSLKLIDDDVKTFISNNPQYSRLTLIKFNRKMVKKSIMTKSYNVTLKGTEQYVLNMFRKEFDKEQNIMYFKPLKSKDPDIKFTIQQIGLLTKIIYNVLYTIHPELKLLVDYLAAMAKILNKLNQPIV</sequence>
<comment type="catalytic activity">
    <reaction evidence="7 8">
        <text>RNA(n) + a ribonucleoside 5'-triphosphate = RNA(n+1) + diphosphate</text>
        <dbReference type="Rhea" id="RHEA:21248"/>
        <dbReference type="Rhea" id="RHEA-COMP:14527"/>
        <dbReference type="Rhea" id="RHEA-COMP:17342"/>
        <dbReference type="ChEBI" id="CHEBI:33019"/>
        <dbReference type="ChEBI" id="CHEBI:61557"/>
        <dbReference type="ChEBI" id="CHEBI:140395"/>
        <dbReference type="EC" id="2.7.7.6"/>
    </reaction>
</comment>
<keyword evidence="11" id="KW-1185">Reference proteome</keyword>
<dbReference type="Pfam" id="PF00940">
    <property type="entry name" value="RNA_pol"/>
    <property type="match status" value="1"/>
</dbReference>
<organism evidence="10 11">
    <name type="scientific">Smittium angustum</name>
    <dbReference type="NCBI Taxonomy" id="133377"/>
    <lineage>
        <taxon>Eukaryota</taxon>
        <taxon>Fungi</taxon>
        <taxon>Fungi incertae sedis</taxon>
        <taxon>Zoopagomycota</taxon>
        <taxon>Kickxellomycotina</taxon>
        <taxon>Harpellomycetes</taxon>
        <taxon>Harpellales</taxon>
        <taxon>Legeriomycetaceae</taxon>
        <taxon>Smittium</taxon>
    </lineage>
</organism>
<evidence type="ECO:0000256" key="3">
    <source>
        <dbReference type="ARBA" id="ARBA00022478"/>
    </source>
</evidence>
<evidence type="ECO:0000256" key="2">
    <source>
        <dbReference type="ARBA" id="ARBA00012418"/>
    </source>
</evidence>
<evidence type="ECO:0000256" key="5">
    <source>
        <dbReference type="ARBA" id="ARBA00022695"/>
    </source>
</evidence>
<dbReference type="GO" id="GO:0006390">
    <property type="term" value="P:mitochondrial transcription"/>
    <property type="evidence" value="ECO:0007669"/>
    <property type="project" value="TreeGrafter"/>
</dbReference>